<feature type="domain" description="O-methyltransferase C-terminal" evidence="4">
    <location>
        <begin position="310"/>
        <end position="458"/>
    </location>
</feature>
<dbReference type="InterPro" id="IPR016461">
    <property type="entry name" value="COMT-like"/>
</dbReference>
<reference evidence="6" key="2">
    <citation type="submission" date="2023-05" db="EMBL/GenBank/DDBJ databases">
        <authorList>
            <consortium name="Lawrence Berkeley National Laboratory"/>
            <person name="Steindorff A."/>
            <person name="Hensen N."/>
            <person name="Bonometti L."/>
            <person name="Westerberg I."/>
            <person name="Brannstrom I.O."/>
            <person name="Guillou S."/>
            <person name="Cros-Aarteil S."/>
            <person name="Calhoun S."/>
            <person name="Haridas S."/>
            <person name="Kuo A."/>
            <person name="Mondo S."/>
            <person name="Pangilinan J."/>
            <person name="Riley R."/>
            <person name="Labutti K."/>
            <person name="Andreopoulos B."/>
            <person name="Lipzen A."/>
            <person name="Chen C."/>
            <person name="Yanf M."/>
            <person name="Daum C."/>
            <person name="Ng V."/>
            <person name="Clum A."/>
            <person name="Ohm R."/>
            <person name="Martin F."/>
            <person name="Silar P."/>
            <person name="Natvig D."/>
            <person name="Lalanne C."/>
            <person name="Gautier V."/>
            <person name="Ament-Velasquez S.L."/>
            <person name="Kruys A."/>
            <person name="Hutchinson M.I."/>
            <person name="Powell A.J."/>
            <person name="Barry K."/>
            <person name="Miller A.N."/>
            <person name="Grigoriev I.V."/>
            <person name="Debuchy R."/>
            <person name="Gladieux P."/>
            <person name="Thoren M.H."/>
            <person name="Johannesson H."/>
        </authorList>
    </citation>
    <scope>NUCLEOTIDE SEQUENCE</scope>
    <source>
        <strain evidence="6">PSN293</strain>
    </source>
</reference>
<gene>
    <name evidence="6" type="ORF">QBC37DRAFT_409502</name>
</gene>
<dbReference type="InterPro" id="IPR012967">
    <property type="entry name" value="COMT_dimerisation"/>
</dbReference>
<dbReference type="InterPro" id="IPR029063">
    <property type="entry name" value="SAM-dependent_MTases_sf"/>
</dbReference>
<dbReference type="Pfam" id="PF08100">
    <property type="entry name" value="Dimerisation"/>
    <property type="match status" value="1"/>
</dbReference>
<dbReference type="PANTHER" id="PTHR43712">
    <property type="entry name" value="PUTATIVE (AFU_ORTHOLOGUE AFUA_4G14580)-RELATED"/>
    <property type="match status" value="1"/>
</dbReference>
<keyword evidence="3" id="KW-0949">S-adenosyl-L-methionine</keyword>
<proteinExistence type="predicted"/>
<dbReference type="GO" id="GO:0008171">
    <property type="term" value="F:O-methyltransferase activity"/>
    <property type="evidence" value="ECO:0007669"/>
    <property type="project" value="InterPro"/>
</dbReference>
<evidence type="ECO:0000256" key="2">
    <source>
        <dbReference type="ARBA" id="ARBA00022679"/>
    </source>
</evidence>
<dbReference type="Proteomes" id="UP001301769">
    <property type="component" value="Unassembled WGS sequence"/>
</dbReference>
<dbReference type="PROSITE" id="PS51683">
    <property type="entry name" value="SAM_OMT_II"/>
    <property type="match status" value="1"/>
</dbReference>
<keyword evidence="1 6" id="KW-0489">Methyltransferase</keyword>
<keyword evidence="2" id="KW-0808">Transferase</keyword>
<evidence type="ECO:0000256" key="3">
    <source>
        <dbReference type="ARBA" id="ARBA00022691"/>
    </source>
</evidence>
<dbReference type="GO" id="GO:0046983">
    <property type="term" value="F:protein dimerization activity"/>
    <property type="evidence" value="ECO:0007669"/>
    <property type="project" value="InterPro"/>
</dbReference>
<dbReference type="AlphaFoldDB" id="A0AAN6YNU9"/>
<organism evidence="6 7">
    <name type="scientific">Rhypophila decipiens</name>
    <dbReference type="NCBI Taxonomy" id="261697"/>
    <lineage>
        <taxon>Eukaryota</taxon>
        <taxon>Fungi</taxon>
        <taxon>Dikarya</taxon>
        <taxon>Ascomycota</taxon>
        <taxon>Pezizomycotina</taxon>
        <taxon>Sordariomycetes</taxon>
        <taxon>Sordariomycetidae</taxon>
        <taxon>Sordariales</taxon>
        <taxon>Naviculisporaceae</taxon>
        <taxon>Rhypophila</taxon>
    </lineage>
</organism>
<name>A0AAN6YNU9_9PEZI</name>
<protein>
    <submittedName>
        <fullName evidence="6">S-adenosyl-L-methionine-dependent methyltransferase</fullName>
    </submittedName>
</protein>
<evidence type="ECO:0000313" key="6">
    <source>
        <dbReference type="EMBL" id="KAK4219672.1"/>
    </source>
</evidence>
<dbReference type="Gene3D" id="3.40.50.150">
    <property type="entry name" value="Vaccinia Virus protein VP39"/>
    <property type="match status" value="1"/>
</dbReference>
<dbReference type="SUPFAM" id="SSF46785">
    <property type="entry name" value="Winged helix' DNA-binding domain"/>
    <property type="match status" value="1"/>
</dbReference>
<evidence type="ECO:0000259" key="5">
    <source>
        <dbReference type="Pfam" id="PF08100"/>
    </source>
</evidence>
<dbReference type="GO" id="GO:0032259">
    <property type="term" value="P:methylation"/>
    <property type="evidence" value="ECO:0007669"/>
    <property type="project" value="UniProtKB-KW"/>
</dbReference>
<comment type="caution">
    <text evidence="6">The sequence shown here is derived from an EMBL/GenBank/DDBJ whole genome shotgun (WGS) entry which is preliminary data.</text>
</comment>
<dbReference type="SUPFAM" id="SSF53335">
    <property type="entry name" value="S-adenosyl-L-methionine-dependent methyltransferases"/>
    <property type="match status" value="1"/>
</dbReference>
<dbReference type="Gene3D" id="1.10.10.10">
    <property type="entry name" value="Winged helix-like DNA-binding domain superfamily/Winged helix DNA-binding domain"/>
    <property type="match status" value="1"/>
</dbReference>
<dbReference type="InterPro" id="IPR036388">
    <property type="entry name" value="WH-like_DNA-bd_sf"/>
</dbReference>
<reference evidence="6" key="1">
    <citation type="journal article" date="2023" name="Mol. Phylogenet. Evol.">
        <title>Genome-scale phylogeny and comparative genomics of the fungal order Sordariales.</title>
        <authorList>
            <person name="Hensen N."/>
            <person name="Bonometti L."/>
            <person name="Westerberg I."/>
            <person name="Brannstrom I.O."/>
            <person name="Guillou S."/>
            <person name="Cros-Aarteil S."/>
            <person name="Calhoun S."/>
            <person name="Haridas S."/>
            <person name="Kuo A."/>
            <person name="Mondo S."/>
            <person name="Pangilinan J."/>
            <person name="Riley R."/>
            <person name="LaButti K."/>
            <person name="Andreopoulos B."/>
            <person name="Lipzen A."/>
            <person name="Chen C."/>
            <person name="Yan M."/>
            <person name="Daum C."/>
            <person name="Ng V."/>
            <person name="Clum A."/>
            <person name="Steindorff A."/>
            <person name="Ohm R.A."/>
            <person name="Martin F."/>
            <person name="Silar P."/>
            <person name="Natvig D.O."/>
            <person name="Lalanne C."/>
            <person name="Gautier V."/>
            <person name="Ament-Velasquez S.L."/>
            <person name="Kruys A."/>
            <person name="Hutchinson M.I."/>
            <person name="Powell A.J."/>
            <person name="Barry K."/>
            <person name="Miller A.N."/>
            <person name="Grigoriev I.V."/>
            <person name="Debuchy R."/>
            <person name="Gladieux P."/>
            <person name="Hiltunen Thoren M."/>
            <person name="Johannesson H."/>
        </authorList>
    </citation>
    <scope>NUCLEOTIDE SEQUENCE</scope>
    <source>
        <strain evidence="6">PSN293</strain>
    </source>
</reference>
<evidence type="ECO:0000256" key="1">
    <source>
        <dbReference type="ARBA" id="ARBA00022603"/>
    </source>
</evidence>
<dbReference type="PANTHER" id="PTHR43712:SF1">
    <property type="entry name" value="HYPOTHETICAL O-METHYLTRANSFERASE (EUROFUNG)-RELATED"/>
    <property type="match status" value="1"/>
</dbReference>
<dbReference type="InterPro" id="IPR036390">
    <property type="entry name" value="WH_DNA-bd_sf"/>
</dbReference>
<evidence type="ECO:0000313" key="7">
    <source>
        <dbReference type="Proteomes" id="UP001301769"/>
    </source>
</evidence>
<dbReference type="InterPro" id="IPR001077">
    <property type="entry name" value="COMT_C"/>
</dbReference>
<evidence type="ECO:0000259" key="4">
    <source>
        <dbReference type="Pfam" id="PF00891"/>
    </source>
</evidence>
<feature type="domain" description="O-methyltransferase dimerisation" evidence="5">
    <location>
        <begin position="121"/>
        <end position="196"/>
    </location>
</feature>
<accession>A0AAN6YNU9</accession>
<keyword evidence="7" id="KW-1185">Reference proteome</keyword>
<dbReference type="EMBL" id="MU858047">
    <property type="protein sequence ID" value="KAK4219672.1"/>
    <property type="molecule type" value="Genomic_DNA"/>
</dbReference>
<dbReference type="Pfam" id="PF00891">
    <property type="entry name" value="Methyltransf_2"/>
    <property type="match status" value="1"/>
</dbReference>
<sequence>MSPDRLQYIVSAESSLELSGSYDKKKHSKQNTMSNLPIVPAGSSYLYRQLQALYRRLFSGNSKENELGSALTTLESLQSQIKSAGGDLDRNKRASLLKAARNLVQALEKPEEAVFRQSFETHTRSLCIRLAVDLRIFHILVARDGQPITSSELAAECGAEELFIARIMRILTSLSYASESGSIPPSYLATPLSKACTIPHLEAYIVHTYEHAARVTLSMPAYFKLHGYKSPTDGSNGPFQYALGTKLPYFDYLHADPVKSDRFNICMNGNKGTRRHWVDWYPVDTLLESFDQQKAEVEDAKVVGEEPVFLVDMGGGNGKHLQVLLRKFPQVSGHLVLQDLPGTIKALEEGSHDNLLDKGIRPMAHDIFSPQPLKGAKTYYTHFLLHDFPDDKCREMLQHVAAAMTPGGYSRLLLNEIVLPSTRCPSFFAAADITMMAVLAGMQRTKEQWVELVESAGLTVAQVWKSPDEGDFEGIVEAIVGKE</sequence>